<keyword evidence="1" id="KW-0732">Signal</keyword>
<dbReference type="STRING" id="763034.HMPREF9446_03188"/>
<reference evidence="2 3" key="1">
    <citation type="submission" date="2011-02" db="EMBL/GenBank/DDBJ databases">
        <authorList>
            <person name="Weinstock G."/>
            <person name="Sodergren E."/>
            <person name="Clifton S."/>
            <person name="Fulton L."/>
            <person name="Fulton B."/>
            <person name="Courtney L."/>
            <person name="Fronick C."/>
            <person name="Harrison M."/>
            <person name="Strong C."/>
            <person name="Farmer C."/>
            <person name="Delahaunty K."/>
            <person name="Markovic C."/>
            <person name="Hall O."/>
            <person name="Minx P."/>
            <person name="Tomlinson C."/>
            <person name="Mitreva M."/>
            <person name="Hou S."/>
            <person name="Chen J."/>
            <person name="Wollam A."/>
            <person name="Pepin K.H."/>
            <person name="Johnson M."/>
            <person name="Bhonagiri V."/>
            <person name="Zhang X."/>
            <person name="Suruliraj S."/>
            <person name="Warren W."/>
            <person name="Chinwalla A."/>
            <person name="Mardis E.R."/>
            <person name="Wilson R.K."/>
        </authorList>
    </citation>
    <scope>NUCLEOTIDE SEQUENCE [LARGE SCALE GENOMIC DNA]</scope>
    <source>
        <strain evidence="2 3">YIT 12057</strain>
    </source>
</reference>
<evidence type="ECO:0000313" key="2">
    <source>
        <dbReference type="EMBL" id="EGF51981.1"/>
    </source>
</evidence>
<evidence type="ECO:0000313" key="3">
    <source>
        <dbReference type="Proteomes" id="UP000003416"/>
    </source>
</evidence>
<evidence type="ECO:0000256" key="1">
    <source>
        <dbReference type="SAM" id="SignalP"/>
    </source>
</evidence>
<dbReference type="AlphaFoldDB" id="F3PWQ2"/>
<keyword evidence="3" id="KW-1185">Reference proteome</keyword>
<dbReference type="HOGENOM" id="CLU_616298_0_0_10"/>
<organism evidence="2 3">
    <name type="scientific">Bacteroides fluxus YIT 12057</name>
    <dbReference type="NCBI Taxonomy" id="763034"/>
    <lineage>
        <taxon>Bacteria</taxon>
        <taxon>Pseudomonadati</taxon>
        <taxon>Bacteroidota</taxon>
        <taxon>Bacteroidia</taxon>
        <taxon>Bacteroidales</taxon>
        <taxon>Bacteroidaceae</taxon>
        <taxon>Bacteroides</taxon>
    </lineage>
</organism>
<sequence>MVIRKKIIMKRLIGIVCALLLVAGAGAQTKVIEKSAKKVPVWMNTALDDYLVVSVTANSLAEAQTKAMAEITERIIQAVASHVTVSQKSELSEVNINGNIDSKDAYSRVSKIKSANLPFLKGISSTNIEEIYWQKVQDKSTKKEYYDYAVKYPFSQAEHQKLVAEFEALDAEKVARYKALEQKIREIESVEEIKNAVTELNTLCEYFFDEVRLSEAEGLKERYRRLYDALSVTGTFLEAGKYQCQVLLEGNPVKVSVMPKVTSNCAAQISVRPSDGMFIVSYDAIDCLPEEDNFLHVLFRIDGKKLEHRAYIKEAGGAGTSTFSVIPEGKLIFTADSVAAGTRKIFNINIRLTLNNRGGTAFGLKALELHVPDLSAPIVFDDIDAVYKTKGILQIKALAEGEFTALEKKKSVFSFVQGSMVLVNPLTGAVERVKLSLPYVTNWE</sequence>
<accession>F3PWQ2</accession>
<feature type="signal peptide" evidence="1">
    <location>
        <begin position="1"/>
        <end position="27"/>
    </location>
</feature>
<dbReference type="eggNOG" id="ENOG5030288">
    <property type="taxonomic scope" value="Bacteria"/>
</dbReference>
<gene>
    <name evidence="2" type="ORF">HMPREF9446_03188</name>
</gene>
<comment type="caution">
    <text evidence="2">The sequence shown here is derived from an EMBL/GenBank/DDBJ whole genome shotgun (WGS) entry which is preliminary data.</text>
</comment>
<dbReference type="EMBL" id="AFBN01000096">
    <property type="protein sequence ID" value="EGF51981.1"/>
    <property type="molecule type" value="Genomic_DNA"/>
</dbReference>
<feature type="chain" id="PRO_5003305900" evidence="1">
    <location>
        <begin position="28"/>
        <end position="444"/>
    </location>
</feature>
<protein>
    <submittedName>
        <fullName evidence="2">Plethodontid receptivity factor PRF</fullName>
    </submittedName>
</protein>
<name>F3PWQ2_9BACE</name>
<proteinExistence type="predicted"/>
<dbReference type="Proteomes" id="UP000003416">
    <property type="component" value="Unassembled WGS sequence"/>
</dbReference>